<comment type="caution">
    <text evidence="2">The sequence shown here is derived from an EMBL/GenBank/DDBJ whole genome shotgun (WGS) entry which is preliminary data.</text>
</comment>
<feature type="domain" description="Isochorismatase-like" evidence="1">
    <location>
        <begin position="17"/>
        <end position="169"/>
    </location>
</feature>
<dbReference type="Proteomes" id="UP001204445">
    <property type="component" value="Unassembled WGS sequence"/>
</dbReference>
<dbReference type="CDD" id="cd01012">
    <property type="entry name" value="YcaC_related"/>
    <property type="match status" value="1"/>
</dbReference>
<name>A0AAE3HM71_9GAMM</name>
<dbReference type="Pfam" id="PF00857">
    <property type="entry name" value="Isochorismatase"/>
    <property type="match status" value="1"/>
</dbReference>
<evidence type="ECO:0000313" key="3">
    <source>
        <dbReference type="Proteomes" id="UP001204445"/>
    </source>
</evidence>
<reference evidence="2" key="1">
    <citation type="submission" date="2022-08" db="EMBL/GenBank/DDBJ databases">
        <title>Genomic Encyclopedia of Type Strains, Phase III (KMG-III): the genomes of soil and plant-associated and newly described type strains.</title>
        <authorList>
            <person name="Whitman W."/>
        </authorList>
    </citation>
    <scope>NUCLEOTIDE SEQUENCE</scope>
    <source>
        <strain evidence="2">HMT 1</strain>
    </source>
</reference>
<dbReference type="InterPro" id="IPR036380">
    <property type="entry name" value="Isochorismatase-like_sf"/>
</dbReference>
<evidence type="ECO:0000259" key="1">
    <source>
        <dbReference type="Pfam" id="PF00857"/>
    </source>
</evidence>
<sequence length="194" mass="21012">MTATVTGPKGLCHADDSLLLVVDVQEKLTTVMPDKVVNRLRRNAGLLLQAASLFDVPVIATEQYPKGLGKLEAGLTDLLPQGSSVYEKTAFSCLAAEGLAKQISDSGRKQVIITGVEAHICILQTALELADQGYIVFVVGDAVCSRNRENYENALHRLRHAGITVIDSESVLFEWVKDAGHEHFKAVSKLVQSD</sequence>
<dbReference type="SUPFAM" id="SSF52499">
    <property type="entry name" value="Isochorismatase-like hydrolases"/>
    <property type="match status" value="1"/>
</dbReference>
<organism evidence="2 3">
    <name type="scientific">Methylohalomonas lacus</name>
    <dbReference type="NCBI Taxonomy" id="398773"/>
    <lineage>
        <taxon>Bacteria</taxon>
        <taxon>Pseudomonadati</taxon>
        <taxon>Pseudomonadota</taxon>
        <taxon>Gammaproteobacteria</taxon>
        <taxon>Methylohalomonadales</taxon>
        <taxon>Methylohalomonadaceae</taxon>
        <taxon>Methylohalomonas</taxon>
    </lineage>
</organism>
<gene>
    <name evidence="2" type="ORF">J2T55_001558</name>
</gene>
<dbReference type="EMBL" id="JANUCT010000009">
    <property type="protein sequence ID" value="MCS3903532.1"/>
    <property type="molecule type" value="Genomic_DNA"/>
</dbReference>
<evidence type="ECO:0000313" key="2">
    <source>
        <dbReference type="EMBL" id="MCS3903532.1"/>
    </source>
</evidence>
<dbReference type="PANTHER" id="PTHR14119">
    <property type="entry name" value="HYDROLASE"/>
    <property type="match status" value="1"/>
</dbReference>
<protein>
    <submittedName>
        <fullName evidence="2">Nicotinamidase-related amidase</fullName>
    </submittedName>
</protein>
<proteinExistence type="predicted"/>
<dbReference type="AlphaFoldDB" id="A0AAE3HM71"/>
<dbReference type="InterPro" id="IPR000868">
    <property type="entry name" value="Isochorismatase-like_dom"/>
</dbReference>
<dbReference type="InterPro" id="IPR050993">
    <property type="entry name" value="Isochorismatase_domain"/>
</dbReference>
<dbReference type="PANTHER" id="PTHR14119:SF3">
    <property type="entry name" value="ISOCHORISMATASE DOMAIN-CONTAINING PROTEIN 2"/>
    <property type="match status" value="1"/>
</dbReference>
<dbReference type="Gene3D" id="3.40.50.850">
    <property type="entry name" value="Isochorismatase-like"/>
    <property type="match status" value="1"/>
</dbReference>
<dbReference type="RefSeq" id="WP_259055364.1">
    <property type="nucleotide sequence ID" value="NZ_JANUCT010000009.1"/>
</dbReference>
<accession>A0AAE3HM71</accession>
<keyword evidence="3" id="KW-1185">Reference proteome</keyword>